<dbReference type="Gene3D" id="3.15.10.20">
    <property type="entry name" value="Activator of Hsp90 ATPase Aha1, N-terminal domain"/>
    <property type="match status" value="1"/>
</dbReference>
<dbReference type="PANTHER" id="PTHR13009">
    <property type="entry name" value="HEAT SHOCK PROTEIN 90 HSP90 CO-CHAPERONE AHA-1"/>
    <property type="match status" value="1"/>
</dbReference>
<dbReference type="GO" id="GO:0006457">
    <property type="term" value="P:protein folding"/>
    <property type="evidence" value="ECO:0007669"/>
    <property type="project" value="TreeGrafter"/>
</dbReference>
<reference evidence="3" key="1">
    <citation type="submission" date="2016-03" db="EMBL/GenBank/DDBJ databases">
        <title>Mechanisms controlling the formation of the plant cell surface in tip-growing cells are functionally conserved among land plants.</title>
        <authorList>
            <person name="Honkanen S."/>
            <person name="Jones V.A."/>
            <person name="Morieri G."/>
            <person name="Champion C."/>
            <person name="Hetherington A.J."/>
            <person name="Kelly S."/>
            <person name="Saint-Marcoux D."/>
            <person name="Proust H."/>
            <person name="Prescott H."/>
            <person name="Dolan L."/>
        </authorList>
    </citation>
    <scope>NUCLEOTIDE SEQUENCE [LARGE SCALE GENOMIC DNA]</scope>
    <source>
        <tissue evidence="3">Whole gametophyte</tissue>
    </source>
</reference>
<dbReference type="GO" id="GO:0001671">
    <property type="term" value="F:ATPase activator activity"/>
    <property type="evidence" value="ECO:0007669"/>
    <property type="project" value="InterPro"/>
</dbReference>
<dbReference type="InterPro" id="IPR036338">
    <property type="entry name" value="Aha1"/>
</dbReference>
<feature type="domain" description="Activator of Hsp90 ATPase AHSA1-like N-terminal" evidence="2">
    <location>
        <begin position="65"/>
        <end position="200"/>
    </location>
</feature>
<sequence length="201" mass="21599">MSGSMLQHAAFKASISSEVASGLLGGVATEMSGNMLYARSLQGIDIVVSGLGRGSWRGVAGTWEEKSLNSWALARVKELLLSADTVSFPQGTARVIEVSSCTGDATLVTVRKKKRVGYSFEITIKFNGEITSSGEPKNLEGSVKLLEAAYGELDDLQVEVTLKDRTVPANEKSRVSDAIGKSFLPVLRQQLALFEAELEER</sequence>
<dbReference type="Pfam" id="PF09229">
    <property type="entry name" value="Aha1_N"/>
    <property type="match status" value="1"/>
</dbReference>
<accession>A0A176VQ35</accession>
<evidence type="ECO:0000259" key="2">
    <source>
        <dbReference type="SMART" id="SM01000"/>
    </source>
</evidence>
<evidence type="ECO:0000313" key="4">
    <source>
        <dbReference type="Proteomes" id="UP000077202"/>
    </source>
</evidence>
<dbReference type="PANTHER" id="PTHR13009:SF22">
    <property type="entry name" value="LD43819P"/>
    <property type="match status" value="1"/>
</dbReference>
<evidence type="ECO:0000313" key="3">
    <source>
        <dbReference type="EMBL" id="OAE23004.1"/>
    </source>
</evidence>
<organism evidence="3 4">
    <name type="scientific">Marchantia polymorpha subsp. ruderalis</name>
    <dbReference type="NCBI Taxonomy" id="1480154"/>
    <lineage>
        <taxon>Eukaryota</taxon>
        <taxon>Viridiplantae</taxon>
        <taxon>Streptophyta</taxon>
        <taxon>Embryophyta</taxon>
        <taxon>Marchantiophyta</taxon>
        <taxon>Marchantiopsida</taxon>
        <taxon>Marchantiidae</taxon>
        <taxon>Marchantiales</taxon>
        <taxon>Marchantiaceae</taxon>
        <taxon>Marchantia</taxon>
    </lineage>
</organism>
<dbReference type="EMBL" id="LVLJ01002972">
    <property type="protein sequence ID" value="OAE23004.1"/>
    <property type="molecule type" value="Genomic_DNA"/>
</dbReference>
<dbReference type="AlphaFoldDB" id="A0A176VQ35"/>
<dbReference type="SUPFAM" id="SSF103111">
    <property type="entry name" value="Activator of Hsp90 ATPase, Aha1"/>
    <property type="match status" value="1"/>
</dbReference>
<dbReference type="Proteomes" id="UP000077202">
    <property type="component" value="Unassembled WGS sequence"/>
</dbReference>
<evidence type="ECO:0000256" key="1">
    <source>
        <dbReference type="ARBA" id="ARBA00006817"/>
    </source>
</evidence>
<name>A0A176VQ35_MARPO</name>
<comment type="caution">
    <text evidence="3">The sequence shown here is derived from an EMBL/GenBank/DDBJ whole genome shotgun (WGS) entry which is preliminary data.</text>
</comment>
<protein>
    <recommendedName>
        <fullName evidence="2">Activator of Hsp90 ATPase AHSA1-like N-terminal domain-containing protein</fullName>
    </recommendedName>
</protein>
<comment type="similarity">
    <text evidence="1">Belongs to the AHA1 family.</text>
</comment>
<keyword evidence="4" id="KW-1185">Reference proteome</keyword>
<gene>
    <name evidence="3" type="ORF">AXG93_1231s1170</name>
</gene>
<dbReference type="GO" id="GO:0005829">
    <property type="term" value="C:cytosol"/>
    <property type="evidence" value="ECO:0007669"/>
    <property type="project" value="TreeGrafter"/>
</dbReference>
<proteinExistence type="inferred from homology"/>
<dbReference type="InterPro" id="IPR015310">
    <property type="entry name" value="AHSA1-like_N"/>
</dbReference>
<dbReference type="SMART" id="SM01000">
    <property type="entry name" value="Aha1_N"/>
    <property type="match status" value="1"/>
</dbReference>
<dbReference type="GO" id="GO:0051087">
    <property type="term" value="F:protein-folding chaperone binding"/>
    <property type="evidence" value="ECO:0007669"/>
    <property type="project" value="InterPro"/>
</dbReference>